<dbReference type="Proteomes" id="UP000046392">
    <property type="component" value="Unplaced"/>
</dbReference>
<keyword evidence="1" id="KW-1185">Reference proteome</keyword>
<dbReference type="Pfam" id="PF06918">
    <property type="entry name" value="DUF1280"/>
    <property type="match status" value="1"/>
</dbReference>
<evidence type="ECO:0000313" key="2">
    <source>
        <dbReference type="WBParaSite" id="SPAL_0001348700.1"/>
    </source>
</evidence>
<dbReference type="InterPro" id="IPR009689">
    <property type="entry name" value="DUF1280"/>
</dbReference>
<protein>
    <submittedName>
        <fullName evidence="2">PPC domain-containing protein</fullName>
    </submittedName>
</protein>
<dbReference type="WBParaSite" id="SPAL_0001348700.1">
    <property type="protein sequence ID" value="SPAL_0001348700.1"/>
    <property type="gene ID" value="SPAL_0001348700"/>
</dbReference>
<name>A0A0N5C6B6_STREA</name>
<dbReference type="AlphaFoldDB" id="A0A0N5C6B6"/>
<evidence type="ECO:0000313" key="1">
    <source>
        <dbReference type="Proteomes" id="UP000046392"/>
    </source>
</evidence>
<reference evidence="2" key="1">
    <citation type="submission" date="2017-02" db="UniProtKB">
        <authorList>
            <consortium name="WormBaseParasite"/>
        </authorList>
    </citation>
    <scope>IDENTIFICATION</scope>
</reference>
<proteinExistence type="predicted"/>
<sequence>MEKPVDIIPSGIVATIDGAYVDDICGILTQRHENFCKSKKIDLDSNVSLRLSADSGGDTTKITMSFIEVKGSDSGNSGSLILCYKGSDSTFILRKSFGYVESQLQNLRVINEDL</sequence>
<organism evidence="1 2">
    <name type="scientific">Strongyloides papillosus</name>
    <name type="common">Intestinal threadworm</name>
    <dbReference type="NCBI Taxonomy" id="174720"/>
    <lineage>
        <taxon>Eukaryota</taxon>
        <taxon>Metazoa</taxon>
        <taxon>Ecdysozoa</taxon>
        <taxon>Nematoda</taxon>
        <taxon>Chromadorea</taxon>
        <taxon>Rhabditida</taxon>
        <taxon>Tylenchina</taxon>
        <taxon>Panagrolaimomorpha</taxon>
        <taxon>Strongyloidoidea</taxon>
        <taxon>Strongyloididae</taxon>
        <taxon>Strongyloides</taxon>
    </lineage>
</organism>
<accession>A0A0N5C6B6</accession>